<evidence type="ECO:0000313" key="2">
    <source>
        <dbReference type="Proteomes" id="UP000743672"/>
    </source>
</evidence>
<reference evidence="1" key="1">
    <citation type="journal article" date="2020" name="J. Clin. Microbiol.">
        <title>Streptococcus pseudopneumoniae: Use of whole genome sequences to validate methods used for identification.</title>
        <authorList>
            <person name="Jensen C.S."/>
            <person name="Iversen K.H."/>
            <person name="Dargis R."/>
            <person name="Shewmaker P."/>
            <person name="Rasmussen S."/>
            <person name="Christensen J.J."/>
            <person name="Nielsen X.C."/>
        </authorList>
    </citation>
    <scope>NUCLEOTIDE SEQUENCE</scope>
    <source>
        <strain evidence="1">256-03</strain>
    </source>
</reference>
<accession>A0AAW4C753</accession>
<organism evidence="1 2">
    <name type="scientific">Streptococcus pseudopneumoniae</name>
    <dbReference type="NCBI Taxonomy" id="257758"/>
    <lineage>
        <taxon>Bacteria</taxon>
        <taxon>Bacillati</taxon>
        <taxon>Bacillota</taxon>
        <taxon>Bacilli</taxon>
        <taxon>Lactobacillales</taxon>
        <taxon>Streptococcaceae</taxon>
        <taxon>Streptococcus</taxon>
    </lineage>
</organism>
<name>A0AAW4C753_9STRE</name>
<dbReference type="EMBL" id="JACSZI010000021">
    <property type="protein sequence ID" value="MBF9673603.1"/>
    <property type="molecule type" value="Genomic_DNA"/>
</dbReference>
<evidence type="ECO:0008006" key="3">
    <source>
        <dbReference type="Google" id="ProtNLM"/>
    </source>
</evidence>
<sequence>FEVADRTDEVSSKHCFEVADRTDEVSSKHCFEVADRTDEVSNHTYGKVKLTRFEEIFEEYKGVPR</sequence>
<evidence type="ECO:0000313" key="1">
    <source>
        <dbReference type="EMBL" id="MBF9673603.1"/>
    </source>
</evidence>
<dbReference type="AlphaFoldDB" id="A0AAW4C753"/>
<comment type="caution">
    <text evidence="1">The sequence shown here is derived from an EMBL/GenBank/DDBJ whole genome shotgun (WGS) entry which is preliminary data.</text>
</comment>
<proteinExistence type="predicted"/>
<protein>
    <recommendedName>
        <fullName evidence="3">Chlorohydrolase</fullName>
    </recommendedName>
</protein>
<gene>
    <name evidence="1" type="ORF">IAI20_05730</name>
</gene>
<dbReference type="Proteomes" id="UP000743672">
    <property type="component" value="Unassembled WGS sequence"/>
</dbReference>
<feature type="non-terminal residue" evidence="1">
    <location>
        <position position="1"/>
    </location>
</feature>